<dbReference type="Pfam" id="PF14111">
    <property type="entry name" value="DUF4283"/>
    <property type="match status" value="1"/>
</dbReference>
<protein>
    <recommendedName>
        <fullName evidence="1">DUF4283 domain-containing protein</fullName>
    </recommendedName>
</protein>
<keyword evidence="3" id="KW-1185">Reference proteome</keyword>
<dbReference type="InterPro" id="IPR025558">
    <property type="entry name" value="DUF4283"/>
</dbReference>
<sequence>MDVGHEFFMVEFDQESDRLKVINRRPWMIYDYYMMVRTWTPSSVSSTAKIDHPMVWVRLPNLNVNPGKKK</sequence>
<dbReference type="PANTHER" id="PTHR31286">
    <property type="entry name" value="GLYCINE-RICH CELL WALL STRUCTURAL PROTEIN 1.8-LIKE"/>
    <property type="match status" value="1"/>
</dbReference>
<organism evidence="2 3">
    <name type="scientific">Populus alba x Populus x berolinensis</name>
    <dbReference type="NCBI Taxonomy" id="444605"/>
    <lineage>
        <taxon>Eukaryota</taxon>
        <taxon>Viridiplantae</taxon>
        <taxon>Streptophyta</taxon>
        <taxon>Embryophyta</taxon>
        <taxon>Tracheophyta</taxon>
        <taxon>Spermatophyta</taxon>
        <taxon>Magnoliopsida</taxon>
        <taxon>eudicotyledons</taxon>
        <taxon>Gunneridae</taxon>
        <taxon>Pentapetalae</taxon>
        <taxon>rosids</taxon>
        <taxon>fabids</taxon>
        <taxon>Malpighiales</taxon>
        <taxon>Salicaceae</taxon>
        <taxon>Saliceae</taxon>
        <taxon>Populus</taxon>
    </lineage>
</organism>
<evidence type="ECO:0000313" key="2">
    <source>
        <dbReference type="EMBL" id="KAJ6977285.1"/>
    </source>
</evidence>
<dbReference type="AlphaFoldDB" id="A0AAD6Q477"/>
<accession>A0AAD6Q477</accession>
<dbReference type="EMBL" id="JAQIZT010000012">
    <property type="protein sequence ID" value="KAJ6977285.1"/>
    <property type="molecule type" value="Genomic_DNA"/>
</dbReference>
<dbReference type="PANTHER" id="PTHR31286:SF171">
    <property type="entry name" value="CCHC-TYPE DOMAIN-CONTAINING PROTEIN"/>
    <property type="match status" value="1"/>
</dbReference>
<dbReference type="InterPro" id="IPR040256">
    <property type="entry name" value="At4g02000-like"/>
</dbReference>
<feature type="domain" description="DUF4283" evidence="1">
    <location>
        <begin position="3"/>
        <end position="43"/>
    </location>
</feature>
<proteinExistence type="predicted"/>
<evidence type="ECO:0000313" key="3">
    <source>
        <dbReference type="Proteomes" id="UP001164929"/>
    </source>
</evidence>
<gene>
    <name evidence="2" type="ORF">NC653_029254</name>
</gene>
<reference evidence="2" key="1">
    <citation type="journal article" date="2023" name="Mol. Ecol. Resour.">
        <title>Chromosome-level genome assembly of a triploid poplar Populus alba 'Berolinensis'.</title>
        <authorList>
            <person name="Chen S."/>
            <person name="Yu Y."/>
            <person name="Wang X."/>
            <person name="Wang S."/>
            <person name="Zhang T."/>
            <person name="Zhou Y."/>
            <person name="He R."/>
            <person name="Meng N."/>
            <person name="Wang Y."/>
            <person name="Liu W."/>
            <person name="Liu Z."/>
            <person name="Liu J."/>
            <person name="Guo Q."/>
            <person name="Huang H."/>
            <person name="Sederoff R.R."/>
            <person name="Wang G."/>
            <person name="Qu G."/>
            <person name="Chen S."/>
        </authorList>
    </citation>
    <scope>NUCLEOTIDE SEQUENCE</scope>
    <source>
        <strain evidence="2">SC-2020</strain>
    </source>
</reference>
<comment type="caution">
    <text evidence="2">The sequence shown here is derived from an EMBL/GenBank/DDBJ whole genome shotgun (WGS) entry which is preliminary data.</text>
</comment>
<dbReference type="Proteomes" id="UP001164929">
    <property type="component" value="Chromosome 12"/>
</dbReference>
<evidence type="ECO:0000259" key="1">
    <source>
        <dbReference type="Pfam" id="PF14111"/>
    </source>
</evidence>
<name>A0AAD6Q477_9ROSI</name>